<keyword evidence="7" id="KW-1185">Reference proteome</keyword>
<comment type="caution">
    <text evidence="6">The sequence shown here is derived from an EMBL/GenBank/DDBJ whole genome shotgun (WGS) entry which is preliminary data.</text>
</comment>
<dbReference type="CDD" id="cd02000">
    <property type="entry name" value="TPP_E1_PDC_ADC_BCADC"/>
    <property type="match status" value="1"/>
</dbReference>
<reference evidence="6" key="1">
    <citation type="submission" date="2020-10" db="EMBL/GenBank/DDBJ databases">
        <title>Ca. Dormibacterota MAGs.</title>
        <authorList>
            <person name="Montgomery K."/>
        </authorList>
    </citation>
    <scope>NUCLEOTIDE SEQUENCE [LARGE SCALE GENOMIC DNA]</scope>
    <source>
        <strain evidence="6">SC8812_S17_10</strain>
    </source>
</reference>
<evidence type="ECO:0000256" key="2">
    <source>
        <dbReference type="ARBA" id="ARBA00023002"/>
    </source>
</evidence>
<dbReference type="SUPFAM" id="SSF52518">
    <property type="entry name" value="Thiamin diphosphate-binding fold (THDP-binding)"/>
    <property type="match status" value="1"/>
</dbReference>
<dbReference type="PANTHER" id="PTHR43380:SF1">
    <property type="entry name" value="2-OXOISOVALERATE DEHYDROGENASE SUBUNIT ALPHA, MITOCHONDRIAL"/>
    <property type="match status" value="1"/>
</dbReference>
<dbReference type="InterPro" id="IPR050771">
    <property type="entry name" value="Alpha-ketoacid_DH_E1_comp"/>
</dbReference>
<keyword evidence="3 4" id="KW-0786">Thiamine pyrophosphate</keyword>
<accession>A0A934K108</accession>
<dbReference type="EC" id="1.2.4.4" evidence="4"/>
<evidence type="ECO:0000313" key="7">
    <source>
        <dbReference type="Proteomes" id="UP000612893"/>
    </source>
</evidence>
<evidence type="ECO:0000313" key="6">
    <source>
        <dbReference type="EMBL" id="MBJ7597879.1"/>
    </source>
</evidence>
<protein>
    <recommendedName>
        <fullName evidence="4">2-oxoisovalerate dehydrogenase subunit alpha</fullName>
        <ecNumber evidence="4">1.2.4.4</ecNumber>
    </recommendedName>
    <alternativeName>
        <fullName evidence="4">Branched-chain alpha-keto acid dehydrogenase E1 component alpha chain</fullName>
    </alternativeName>
</protein>
<dbReference type="RefSeq" id="WP_338200456.1">
    <property type="nucleotide sequence ID" value="NZ_JAEKNR010000083.1"/>
</dbReference>
<dbReference type="AlphaFoldDB" id="A0A934K108"/>
<feature type="domain" description="Dehydrogenase E1 component" evidence="5">
    <location>
        <begin position="31"/>
        <end position="331"/>
    </location>
</feature>
<dbReference type="Pfam" id="PF00676">
    <property type="entry name" value="E1_dh"/>
    <property type="match status" value="1"/>
</dbReference>
<gene>
    <name evidence="6" type="ORF">JF922_07305</name>
</gene>
<keyword evidence="2 4" id="KW-0560">Oxidoreductase</keyword>
<comment type="similarity">
    <text evidence="4">Belongs to the BCKDHA family.</text>
</comment>
<dbReference type="GO" id="GO:0003863">
    <property type="term" value="F:branched-chain 2-oxo acid dehydrogenase activity"/>
    <property type="evidence" value="ECO:0007669"/>
    <property type="project" value="UniProtKB-EC"/>
</dbReference>
<organism evidence="6 7">
    <name type="scientific">Candidatus Nephthysia bennettiae</name>
    <dbReference type="NCBI Taxonomy" id="3127016"/>
    <lineage>
        <taxon>Bacteria</taxon>
        <taxon>Bacillati</taxon>
        <taxon>Candidatus Dormiibacterota</taxon>
        <taxon>Candidatus Dormibacteria</taxon>
        <taxon>Candidatus Dormibacterales</taxon>
        <taxon>Candidatus Dormibacteraceae</taxon>
        <taxon>Candidatus Nephthysia</taxon>
    </lineage>
</organism>
<comment type="cofactor">
    <cofactor evidence="1 4">
        <name>thiamine diphosphate</name>
        <dbReference type="ChEBI" id="CHEBI:58937"/>
    </cofactor>
</comment>
<evidence type="ECO:0000256" key="1">
    <source>
        <dbReference type="ARBA" id="ARBA00001964"/>
    </source>
</evidence>
<sequence length="347" mass="37847">MSEEASARATQARDLRHEALGLETARLLTMYRQMVLSRAIDRRMWVLNRQGKAPFVISGQGHEAAQVGAAAAMRPGVDWLCPYYRDLAFCIALGLTPLEFMLSVFSRRDDPSSGGRQMPSHFGLERARIVTTSSTVATQVIHAAGIAYAAKLRGLPEVAVTCLGEGSTSKGDWHEGLNFAGVHHLPFVCLVQDNDYAISVPHRLQMGVESVADRAAGYGMAGVTVDGGDVLAVYQVVKEAVDRARAGEGPTLVNAKVARFTSHSSDDDQRRYRPPEELEAMLRRDPIERFRTYLLQASVLSEEDDERTQQECTSEVDQAVQTAESAEAPAPGDIYRHLFAEPAGSGS</sequence>
<evidence type="ECO:0000256" key="4">
    <source>
        <dbReference type="RuleBase" id="RU365014"/>
    </source>
</evidence>
<dbReference type="Proteomes" id="UP000612893">
    <property type="component" value="Unassembled WGS sequence"/>
</dbReference>
<comment type="catalytic activity">
    <reaction evidence="4">
        <text>N(6)-[(R)-lipoyl]-L-lysyl-[protein] + 3-methyl-2-oxobutanoate + H(+) = N(6)-[(R)-S(8)-2-methylpropanoyldihydrolipoyl]-L-lysyl-[protein] + CO2</text>
        <dbReference type="Rhea" id="RHEA:13457"/>
        <dbReference type="Rhea" id="RHEA-COMP:10474"/>
        <dbReference type="Rhea" id="RHEA-COMP:10497"/>
        <dbReference type="ChEBI" id="CHEBI:11851"/>
        <dbReference type="ChEBI" id="CHEBI:15378"/>
        <dbReference type="ChEBI" id="CHEBI:16526"/>
        <dbReference type="ChEBI" id="CHEBI:83099"/>
        <dbReference type="ChEBI" id="CHEBI:83142"/>
        <dbReference type="EC" id="1.2.4.4"/>
    </reaction>
</comment>
<comment type="function">
    <text evidence="4">The branched-chain alpha-keto dehydrogenase complex catalyzes the overall conversion of alpha-keto acids to acyl-CoA and CO(2). It contains multiple copies of three enzymatic components: branched-chain alpha-keto acid decarboxylase (E1), lipoamide acyltransferase (E2) and lipoamide dehydrogenase (E3).</text>
</comment>
<name>A0A934K108_9BACT</name>
<dbReference type="InterPro" id="IPR029061">
    <property type="entry name" value="THDP-binding"/>
</dbReference>
<dbReference type="InterPro" id="IPR001017">
    <property type="entry name" value="DH_E1"/>
</dbReference>
<evidence type="ECO:0000256" key="3">
    <source>
        <dbReference type="ARBA" id="ARBA00023052"/>
    </source>
</evidence>
<dbReference type="PANTHER" id="PTHR43380">
    <property type="entry name" value="2-OXOISOVALERATE DEHYDROGENASE SUBUNIT ALPHA, MITOCHONDRIAL"/>
    <property type="match status" value="1"/>
</dbReference>
<proteinExistence type="inferred from homology"/>
<dbReference type="EMBL" id="JAEKNR010000083">
    <property type="protein sequence ID" value="MBJ7597879.1"/>
    <property type="molecule type" value="Genomic_DNA"/>
</dbReference>
<evidence type="ECO:0000259" key="5">
    <source>
        <dbReference type="Pfam" id="PF00676"/>
    </source>
</evidence>
<dbReference type="Gene3D" id="3.40.50.970">
    <property type="match status" value="1"/>
</dbReference>